<name>A0ABM1A1P3_APLCA</name>
<feature type="signal peptide" evidence="1">
    <location>
        <begin position="1"/>
        <end position="22"/>
    </location>
</feature>
<sequence>MRFPGTLAVLTVLMMFVVSAHAHYVQRKWAERPVGEVPPPPEYQSLRTALRDAEDLTYSDFVKKLTAVKDDSMGACFIADLDPGLTLAPEEKAKIAAEESAKQISLSSLFREFYWVK</sequence>
<dbReference type="GeneID" id="106012011"/>
<keyword evidence="1" id="KW-0732">Signal</keyword>
<organism evidence="2 3">
    <name type="scientific">Aplysia californica</name>
    <name type="common">California sea hare</name>
    <dbReference type="NCBI Taxonomy" id="6500"/>
    <lineage>
        <taxon>Eukaryota</taxon>
        <taxon>Metazoa</taxon>
        <taxon>Spiralia</taxon>
        <taxon>Lophotrochozoa</taxon>
        <taxon>Mollusca</taxon>
        <taxon>Gastropoda</taxon>
        <taxon>Heterobranchia</taxon>
        <taxon>Euthyneura</taxon>
        <taxon>Tectipleura</taxon>
        <taxon>Aplysiida</taxon>
        <taxon>Aplysioidea</taxon>
        <taxon>Aplysiidae</taxon>
        <taxon>Aplysia</taxon>
    </lineage>
</organism>
<proteinExistence type="predicted"/>
<protein>
    <submittedName>
        <fullName evidence="3">Uncharacterized protein LOC106012011</fullName>
    </submittedName>
</protein>
<gene>
    <name evidence="3" type="primary">LOC106012011</name>
</gene>
<keyword evidence="2" id="KW-1185">Reference proteome</keyword>
<evidence type="ECO:0000256" key="1">
    <source>
        <dbReference type="SAM" id="SignalP"/>
    </source>
</evidence>
<dbReference type="Proteomes" id="UP000694888">
    <property type="component" value="Unplaced"/>
</dbReference>
<dbReference type="RefSeq" id="XP_012939030.1">
    <property type="nucleotide sequence ID" value="XM_013083576.1"/>
</dbReference>
<reference evidence="3" key="1">
    <citation type="submission" date="2025-08" db="UniProtKB">
        <authorList>
            <consortium name="RefSeq"/>
        </authorList>
    </citation>
    <scope>IDENTIFICATION</scope>
</reference>
<evidence type="ECO:0000313" key="2">
    <source>
        <dbReference type="Proteomes" id="UP000694888"/>
    </source>
</evidence>
<evidence type="ECO:0000313" key="3">
    <source>
        <dbReference type="RefSeq" id="XP_012939030.1"/>
    </source>
</evidence>
<feature type="chain" id="PRO_5045547890" evidence="1">
    <location>
        <begin position="23"/>
        <end position="117"/>
    </location>
</feature>
<accession>A0ABM1A1P3</accession>